<evidence type="ECO:0000259" key="2">
    <source>
        <dbReference type="Pfam" id="PF13472"/>
    </source>
</evidence>
<dbReference type="Pfam" id="PF13472">
    <property type="entry name" value="Lipase_GDSL_2"/>
    <property type="match status" value="1"/>
</dbReference>
<keyword evidence="3" id="KW-0378">Hydrolase</keyword>
<dbReference type="Proteomes" id="UP000824265">
    <property type="component" value="Unassembled WGS sequence"/>
</dbReference>
<dbReference type="SUPFAM" id="SSF52266">
    <property type="entry name" value="SGNH hydrolase"/>
    <property type="match status" value="1"/>
</dbReference>
<name>A0A9D1R9H6_9FIRM</name>
<protein>
    <submittedName>
        <fullName evidence="3">SGNH/GDSL hydrolase family protein</fullName>
    </submittedName>
</protein>
<reference evidence="3" key="2">
    <citation type="submission" date="2021-04" db="EMBL/GenBank/DDBJ databases">
        <authorList>
            <person name="Gilroy R."/>
        </authorList>
    </citation>
    <scope>NUCLEOTIDE SEQUENCE</scope>
    <source>
        <strain evidence="3">CHK195-6426</strain>
    </source>
</reference>
<comment type="caution">
    <text evidence="3">The sequence shown here is derived from an EMBL/GenBank/DDBJ whole genome shotgun (WGS) entry which is preliminary data.</text>
</comment>
<keyword evidence="1" id="KW-0812">Transmembrane</keyword>
<dbReference type="CDD" id="cd00229">
    <property type="entry name" value="SGNH_hydrolase"/>
    <property type="match status" value="1"/>
</dbReference>
<evidence type="ECO:0000313" key="3">
    <source>
        <dbReference type="EMBL" id="HIW82451.1"/>
    </source>
</evidence>
<sequence>MTGEKAGMKGHGLSGKILYGVLAAAFFVLLFALTYSSRENRQEKTQVRIVVLGDSIMGIVRDETSVTEKLAAYLGEPVFNGALGGTCLSRMDTEKRMGYSKDALSMAGLAKAIEAGDFGVQQTVRIRESATEYFGDTIDELENIDFSAVEILIIGHGLNDYHGGAVMYNEEDPYDEYTFTGALRSSITSIRKAYPDLRIILVTPTYSWYTVQQLTCEELDAGYGILEDFVEAEKQVAAELGVEVIDLYHDFYPHESWSDMELYTVDGLHPNEAGREMIARTLAEYLRTD</sequence>
<proteinExistence type="predicted"/>
<gene>
    <name evidence="3" type="ORF">H9742_13195</name>
</gene>
<dbReference type="PANTHER" id="PTHR14209">
    <property type="entry name" value="ISOAMYL ACETATE-HYDROLYZING ESTERASE 1"/>
    <property type="match status" value="1"/>
</dbReference>
<accession>A0A9D1R9H6</accession>
<feature type="transmembrane region" description="Helical" evidence="1">
    <location>
        <begin position="17"/>
        <end position="35"/>
    </location>
</feature>
<dbReference type="GO" id="GO:0016787">
    <property type="term" value="F:hydrolase activity"/>
    <property type="evidence" value="ECO:0007669"/>
    <property type="project" value="UniProtKB-KW"/>
</dbReference>
<feature type="domain" description="SGNH hydrolase-type esterase" evidence="2">
    <location>
        <begin position="128"/>
        <end position="275"/>
    </location>
</feature>
<dbReference type="RefSeq" id="WP_318703021.1">
    <property type="nucleotide sequence ID" value="NZ_CALWMU010000004.1"/>
</dbReference>
<dbReference type="PANTHER" id="PTHR14209:SF19">
    <property type="entry name" value="ISOAMYL ACETATE-HYDROLYZING ESTERASE 1 HOMOLOG"/>
    <property type="match status" value="1"/>
</dbReference>
<keyword evidence="1" id="KW-0472">Membrane</keyword>
<evidence type="ECO:0000313" key="4">
    <source>
        <dbReference type="Proteomes" id="UP000824265"/>
    </source>
</evidence>
<reference evidence="3" key="1">
    <citation type="journal article" date="2021" name="PeerJ">
        <title>Extensive microbial diversity within the chicken gut microbiome revealed by metagenomics and culture.</title>
        <authorList>
            <person name="Gilroy R."/>
            <person name="Ravi A."/>
            <person name="Getino M."/>
            <person name="Pursley I."/>
            <person name="Horton D.L."/>
            <person name="Alikhan N.F."/>
            <person name="Baker D."/>
            <person name="Gharbi K."/>
            <person name="Hall N."/>
            <person name="Watson M."/>
            <person name="Adriaenssens E.M."/>
            <person name="Foster-Nyarko E."/>
            <person name="Jarju S."/>
            <person name="Secka A."/>
            <person name="Antonio M."/>
            <person name="Oren A."/>
            <person name="Chaudhuri R.R."/>
            <person name="La Ragione R."/>
            <person name="Hildebrand F."/>
            <person name="Pallen M.J."/>
        </authorList>
    </citation>
    <scope>NUCLEOTIDE SEQUENCE</scope>
    <source>
        <strain evidence="3">CHK195-6426</strain>
    </source>
</reference>
<organism evidence="3 4">
    <name type="scientific">Candidatus Acetatifactor stercoripullorum</name>
    <dbReference type="NCBI Taxonomy" id="2838414"/>
    <lineage>
        <taxon>Bacteria</taxon>
        <taxon>Bacillati</taxon>
        <taxon>Bacillota</taxon>
        <taxon>Clostridia</taxon>
        <taxon>Lachnospirales</taxon>
        <taxon>Lachnospiraceae</taxon>
        <taxon>Acetatifactor</taxon>
    </lineage>
</organism>
<keyword evidence="1" id="KW-1133">Transmembrane helix</keyword>
<dbReference type="InterPro" id="IPR045136">
    <property type="entry name" value="Iah1-like"/>
</dbReference>
<dbReference type="AlphaFoldDB" id="A0A9D1R9H6"/>
<dbReference type="InterPro" id="IPR013830">
    <property type="entry name" value="SGNH_hydro"/>
</dbReference>
<dbReference type="InterPro" id="IPR036514">
    <property type="entry name" value="SGNH_hydro_sf"/>
</dbReference>
<dbReference type="EMBL" id="DXGH01000072">
    <property type="protein sequence ID" value="HIW82451.1"/>
    <property type="molecule type" value="Genomic_DNA"/>
</dbReference>
<dbReference type="Gene3D" id="3.40.50.1110">
    <property type="entry name" value="SGNH hydrolase"/>
    <property type="match status" value="1"/>
</dbReference>
<evidence type="ECO:0000256" key="1">
    <source>
        <dbReference type="SAM" id="Phobius"/>
    </source>
</evidence>